<dbReference type="Gene3D" id="3.40.50.1010">
    <property type="entry name" value="5'-nuclease"/>
    <property type="match status" value="1"/>
</dbReference>
<feature type="domain" description="PIN" evidence="7">
    <location>
        <begin position="2"/>
        <end position="119"/>
    </location>
</feature>
<evidence type="ECO:0000259" key="7">
    <source>
        <dbReference type="Pfam" id="PF01850"/>
    </source>
</evidence>
<evidence type="ECO:0000313" key="9">
    <source>
        <dbReference type="Proteomes" id="UP001596066"/>
    </source>
</evidence>
<dbReference type="PANTHER" id="PTHR35901:SF1">
    <property type="entry name" value="EXONUCLEASE VAPC9"/>
    <property type="match status" value="1"/>
</dbReference>
<dbReference type="RefSeq" id="WP_346148962.1">
    <property type="nucleotide sequence ID" value="NZ_BAAAUA010000060.1"/>
</dbReference>
<dbReference type="SUPFAM" id="SSF88723">
    <property type="entry name" value="PIN domain-like"/>
    <property type="match status" value="1"/>
</dbReference>
<name>A0ABW0VM60_9ACTN</name>
<evidence type="ECO:0000256" key="4">
    <source>
        <dbReference type="ARBA" id="ARBA00022801"/>
    </source>
</evidence>
<evidence type="ECO:0000256" key="1">
    <source>
        <dbReference type="ARBA" id="ARBA00022649"/>
    </source>
</evidence>
<keyword evidence="9" id="KW-1185">Reference proteome</keyword>
<accession>A0ABW0VM60</accession>
<keyword evidence="1 6" id="KW-1277">Toxin-antitoxin system</keyword>
<dbReference type="PANTHER" id="PTHR35901">
    <property type="entry name" value="RIBONUCLEASE VAPC3"/>
    <property type="match status" value="1"/>
</dbReference>
<comment type="cofactor">
    <cofactor evidence="6">
        <name>Mg(2+)</name>
        <dbReference type="ChEBI" id="CHEBI:18420"/>
    </cofactor>
</comment>
<dbReference type="Proteomes" id="UP001596066">
    <property type="component" value="Unassembled WGS sequence"/>
</dbReference>
<keyword evidence="2 6" id="KW-0540">Nuclease</keyword>
<dbReference type="CDD" id="cd09873">
    <property type="entry name" value="PIN_Pae0151-like"/>
    <property type="match status" value="1"/>
</dbReference>
<sequence>MIVVDASATVELLTGTGPTAERVRARLVGEDVYAPAHLDHEASRAIVRMMQRGHLTEADAGAAIADLDALEVQRIPIPGLLLQAWELRDNTYVGDALYIALAEILMCPLLTTDGKMAGVPGIQCEVEHVPKV</sequence>
<keyword evidence="4 6" id="KW-0378">Hydrolase</keyword>
<dbReference type="InterPro" id="IPR051619">
    <property type="entry name" value="TypeII_TA_RNase_PINc/VapC"/>
</dbReference>
<dbReference type="InterPro" id="IPR029060">
    <property type="entry name" value="PIN-like_dom_sf"/>
</dbReference>
<keyword evidence="5 6" id="KW-0460">Magnesium</keyword>
<keyword evidence="6" id="KW-0800">Toxin</keyword>
<comment type="similarity">
    <text evidence="6">Belongs to the PINc/VapC protein family.</text>
</comment>
<protein>
    <recommendedName>
        <fullName evidence="6">Ribonuclease VapC</fullName>
        <shortName evidence="6">RNase VapC</shortName>
        <ecNumber evidence="6">3.1.-.-</ecNumber>
    </recommendedName>
    <alternativeName>
        <fullName evidence="6">Toxin VapC</fullName>
    </alternativeName>
</protein>
<dbReference type="InterPro" id="IPR044153">
    <property type="entry name" value="PIN_Pae0151-like"/>
</dbReference>
<dbReference type="InterPro" id="IPR002716">
    <property type="entry name" value="PIN_dom"/>
</dbReference>
<gene>
    <name evidence="6" type="primary">vapC</name>
    <name evidence="8" type="ORF">ACFPZF_36305</name>
</gene>
<dbReference type="InterPro" id="IPR022907">
    <property type="entry name" value="VapC_family"/>
</dbReference>
<dbReference type="EMBL" id="JBHSOC010000114">
    <property type="protein sequence ID" value="MFC5646792.1"/>
    <property type="molecule type" value="Genomic_DNA"/>
</dbReference>
<feature type="binding site" evidence="6">
    <location>
        <position position="5"/>
    </location>
    <ligand>
        <name>Mg(2+)</name>
        <dbReference type="ChEBI" id="CHEBI:18420"/>
    </ligand>
</feature>
<comment type="caution">
    <text evidence="8">The sequence shown here is derived from an EMBL/GenBank/DDBJ whole genome shotgun (WGS) entry which is preliminary data.</text>
</comment>
<evidence type="ECO:0000313" key="8">
    <source>
        <dbReference type="EMBL" id="MFC5646792.1"/>
    </source>
</evidence>
<evidence type="ECO:0000256" key="6">
    <source>
        <dbReference type="HAMAP-Rule" id="MF_00265"/>
    </source>
</evidence>
<dbReference type="Pfam" id="PF01850">
    <property type="entry name" value="PIN"/>
    <property type="match status" value="1"/>
</dbReference>
<evidence type="ECO:0000256" key="5">
    <source>
        <dbReference type="ARBA" id="ARBA00022842"/>
    </source>
</evidence>
<evidence type="ECO:0000256" key="3">
    <source>
        <dbReference type="ARBA" id="ARBA00022723"/>
    </source>
</evidence>
<comment type="function">
    <text evidence="6">Toxic component of a toxin-antitoxin (TA) system. An RNase.</text>
</comment>
<feature type="binding site" evidence="6">
    <location>
        <position position="95"/>
    </location>
    <ligand>
        <name>Mg(2+)</name>
        <dbReference type="ChEBI" id="CHEBI:18420"/>
    </ligand>
</feature>
<dbReference type="EC" id="3.1.-.-" evidence="6"/>
<proteinExistence type="inferred from homology"/>
<dbReference type="HAMAP" id="MF_00265">
    <property type="entry name" value="VapC_Nob1"/>
    <property type="match status" value="1"/>
</dbReference>
<reference evidence="9" key="1">
    <citation type="journal article" date="2019" name="Int. J. Syst. Evol. Microbiol.">
        <title>The Global Catalogue of Microorganisms (GCM) 10K type strain sequencing project: providing services to taxonomists for standard genome sequencing and annotation.</title>
        <authorList>
            <consortium name="The Broad Institute Genomics Platform"/>
            <consortium name="The Broad Institute Genome Sequencing Center for Infectious Disease"/>
            <person name="Wu L."/>
            <person name="Ma J."/>
        </authorList>
    </citation>
    <scope>NUCLEOTIDE SEQUENCE [LARGE SCALE GENOMIC DNA]</scope>
    <source>
        <strain evidence="9">CGMCC 4.1622</strain>
    </source>
</reference>
<organism evidence="8 9">
    <name type="scientific">Kitasatospora cinereorecta</name>
    <dbReference type="NCBI Taxonomy" id="285560"/>
    <lineage>
        <taxon>Bacteria</taxon>
        <taxon>Bacillati</taxon>
        <taxon>Actinomycetota</taxon>
        <taxon>Actinomycetes</taxon>
        <taxon>Kitasatosporales</taxon>
        <taxon>Streptomycetaceae</taxon>
        <taxon>Kitasatospora</taxon>
    </lineage>
</organism>
<keyword evidence="3 6" id="KW-0479">Metal-binding</keyword>
<evidence type="ECO:0000256" key="2">
    <source>
        <dbReference type="ARBA" id="ARBA00022722"/>
    </source>
</evidence>